<evidence type="ECO:0000313" key="6">
    <source>
        <dbReference type="EMBL" id="THJ30710.1"/>
    </source>
</evidence>
<dbReference type="Gene3D" id="3.30.1150.10">
    <property type="match status" value="1"/>
</dbReference>
<proteinExistence type="predicted"/>
<feature type="signal peptide" evidence="5">
    <location>
        <begin position="1"/>
        <end position="20"/>
    </location>
</feature>
<sequence>MRFFTLLAACCLACAGLVQAQAPSVARVAEYGQLVQAKLQDYVVHVPAATINATVEVLVSMDETGHVTSAKVQHSSGVAAMDAMAVNAIQKASPLPLDHGKPVPSISFLISNPAP</sequence>
<dbReference type="InterPro" id="IPR006260">
    <property type="entry name" value="TonB/TolA_C"/>
</dbReference>
<keyword evidence="3" id="KW-1133">Transmembrane helix</keyword>
<protein>
    <submittedName>
        <fullName evidence="6">TonB C-terminal domain-containing protein</fullName>
    </submittedName>
</protein>
<keyword evidence="2" id="KW-0812">Transmembrane</keyword>
<reference evidence="6 7" key="1">
    <citation type="submission" date="2019-04" db="EMBL/GenBank/DDBJ databases">
        <title>Lampropedia sp YIM MLB12 draf genome.</title>
        <authorList>
            <person name="Wang Y.-X."/>
        </authorList>
    </citation>
    <scope>NUCLEOTIDE SEQUENCE [LARGE SCALE GENOMIC DNA]</scope>
    <source>
        <strain evidence="6 7">YIM MLB12</strain>
    </source>
</reference>
<keyword evidence="7" id="KW-1185">Reference proteome</keyword>
<organism evidence="6 7">
    <name type="scientific">Lampropedia aestuarii</name>
    <dbReference type="NCBI Taxonomy" id="2562762"/>
    <lineage>
        <taxon>Bacteria</taxon>
        <taxon>Pseudomonadati</taxon>
        <taxon>Pseudomonadota</taxon>
        <taxon>Betaproteobacteria</taxon>
        <taxon>Burkholderiales</taxon>
        <taxon>Comamonadaceae</taxon>
        <taxon>Lampropedia</taxon>
    </lineage>
</organism>
<evidence type="ECO:0000256" key="2">
    <source>
        <dbReference type="ARBA" id="ARBA00022692"/>
    </source>
</evidence>
<dbReference type="RefSeq" id="WP_136407947.1">
    <property type="nucleotide sequence ID" value="NZ_JARXRQ010000001.1"/>
</dbReference>
<evidence type="ECO:0000256" key="1">
    <source>
        <dbReference type="ARBA" id="ARBA00004167"/>
    </source>
</evidence>
<keyword evidence="5" id="KW-0732">Signal</keyword>
<evidence type="ECO:0000256" key="4">
    <source>
        <dbReference type="ARBA" id="ARBA00023136"/>
    </source>
</evidence>
<evidence type="ECO:0000313" key="7">
    <source>
        <dbReference type="Proteomes" id="UP000306236"/>
    </source>
</evidence>
<comment type="subcellular location">
    <subcellularLocation>
        <location evidence="1">Membrane</location>
        <topology evidence="1">Single-pass membrane protein</topology>
    </subcellularLocation>
</comment>
<dbReference type="Proteomes" id="UP000306236">
    <property type="component" value="Unassembled WGS sequence"/>
</dbReference>
<dbReference type="EMBL" id="SSWX01000037">
    <property type="protein sequence ID" value="THJ30710.1"/>
    <property type="molecule type" value="Genomic_DNA"/>
</dbReference>
<dbReference type="GO" id="GO:0016020">
    <property type="term" value="C:membrane"/>
    <property type="evidence" value="ECO:0007669"/>
    <property type="project" value="UniProtKB-SubCell"/>
</dbReference>
<dbReference type="NCBIfam" id="TIGR01352">
    <property type="entry name" value="tonB_Cterm"/>
    <property type="match status" value="1"/>
</dbReference>
<name>A0A4S5BEU0_9BURK</name>
<evidence type="ECO:0000256" key="3">
    <source>
        <dbReference type="ARBA" id="ARBA00022989"/>
    </source>
</evidence>
<dbReference type="Pfam" id="PF13103">
    <property type="entry name" value="TonB_2"/>
    <property type="match status" value="1"/>
</dbReference>
<evidence type="ECO:0000256" key="5">
    <source>
        <dbReference type="SAM" id="SignalP"/>
    </source>
</evidence>
<keyword evidence="4" id="KW-0472">Membrane</keyword>
<dbReference type="SUPFAM" id="SSF74653">
    <property type="entry name" value="TolA/TonB C-terminal domain"/>
    <property type="match status" value="1"/>
</dbReference>
<feature type="chain" id="PRO_5020486504" evidence="5">
    <location>
        <begin position="21"/>
        <end position="115"/>
    </location>
</feature>
<dbReference type="AlphaFoldDB" id="A0A4S5BEU0"/>
<comment type="caution">
    <text evidence="6">The sequence shown here is derived from an EMBL/GenBank/DDBJ whole genome shotgun (WGS) entry which is preliminary data.</text>
</comment>
<dbReference type="OrthoDB" id="5298892at2"/>
<gene>
    <name evidence="6" type="ORF">E8K88_17420</name>
</gene>
<accession>A0A4S5BEU0</accession>